<dbReference type="Pfam" id="PF10676">
    <property type="entry name" value="gerPA"/>
    <property type="match status" value="1"/>
</dbReference>
<proteinExistence type="predicted"/>
<dbReference type="InterPro" id="IPR019618">
    <property type="entry name" value="Spore_germination_GerPA"/>
</dbReference>
<accession>A0A1U9YPW2</accession>
<protein>
    <submittedName>
        <fullName evidence="1">Uncharacterized protein</fullName>
    </submittedName>
</protein>
<evidence type="ECO:0000313" key="1">
    <source>
        <dbReference type="EMBL" id="ARF68782.1"/>
    </source>
</evidence>
<dbReference type="GeneID" id="64217439"/>
<sequence length="74" mass="8092">MARIHFGSVQIGSISDSSAVHSGENHLIGWKQASKKNEGFGKLGGRKNQYANSRHVVCDKDVLDEIGPEMNEKP</sequence>
<organism evidence="1 2">
    <name type="scientific">Paenibacillus larvae subsp. pulvifaciens</name>
    <dbReference type="NCBI Taxonomy" id="1477"/>
    <lineage>
        <taxon>Bacteria</taxon>
        <taxon>Bacillati</taxon>
        <taxon>Bacillota</taxon>
        <taxon>Bacilli</taxon>
        <taxon>Bacillales</taxon>
        <taxon>Paenibacillaceae</taxon>
        <taxon>Paenibacillus</taxon>
    </lineage>
</organism>
<dbReference type="AlphaFoldDB" id="A0A1U9YPW2"/>
<name>A0A1U9YPW2_9BACL</name>
<dbReference type="EMBL" id="CP020557">
    <property type="protein sequence ID" value="ARF68782.1"/>
    <property type="molecule type" value="Genomic_DNA"/>
</dbReference>
<reference evidence="1 2" key="1">
    <citation type="submission" date="2017-03" db="EMBL/GenBank/DDBJ databases">
        <title>Paenibacillus larvae genome sequencing.</title>
        <authorList>
            <person name="Dingman D.W."/>
        </authorList>
    </citation>
    <scope>NUCLEOTIDE SEQUENCE [LARGE SCALE GENOMIC DNA]</scope>
    <source>
        <strain evidence="1 2">SAG 10367</strain>
    </source>
</reference>
<dbReference type="RefSeq" id="WP_024095310.1">
    <property type="nucleotide sequence ID" value="NZ_CP019794.1"/>
</dbReference>
<dbReference type="Proteomes" id="UP000192727">
    <property type="component" value="Chromosome"/>
</dbReference>
<evidence type="ECO:0000313" key="2">
    <source>
        <dbReference type="Proteomes" id="UP000192727"/>
    </source>
</evidence>
<gene>
    <name evidence="1" type="ORF">B7C51_14745</name>
</gene>